<dbReference type="SUPFAM" id="SSF53474">
    <property type="entry name" value="alpha/beta-Hydrolases"/>
    <property type="match status" value="1"/>
</dbReference>
<evidence type="ECO:0000256" key="2">
    <source>
        <dbReference type="ARBA" id="ARBA00022801"/>
    </source>
</evidence>
<reference evidence="4 5" key="1">
    <citation type="submission" date="2019-06" db="EMBL/GenBank/DDBJ databases">
        <title>A complete genome sequence for Luteibacter pinisoli MAH-14.</title>
        <authorList>
            <person name="Baltrus D.A."/>
        </authorList>
    </citation>
    <scope>NUCLEOTIDE SEQUENCE [LARGE SCALE GENOMIC DNA]</scope>
    <source>
        <strain evidence="4 5">MAH-14</strain>
    </source>
</reference>
<dbReference type="AlphaFoldDB" id="A0A4Y5Z8G2"/>
<dbReference type="Gene3D" id="3.40.50.1820">
    <property type="entry name" value="alpha/beta hydrolase"/>
    <property type="match status" value="1"/>
</dbReference>
<dbReference type="InterPro" id="IPR001375">
    <property type="entry name" value="Peptidase_S9_cat"/>
</dbReference>
<dbReference type="Pfam" id="PF00326">
    <property type="entry name" value="Peptidase_S9"/>
    <property type="match status" value="1"/>
</dbReference>
<dbReference type="InterPro" id="IPR050955">
    <property type="entry name" value="Plant_Biomass_Hydrol_Est"/>
</dbReference>
<dbReference type="GO" id="GO:0006508">
    <property type="term" value="P:proteolysis"/>
    <property type="evidence" value="ECO:0007669"/>
    <property type="project" value="InterPro"/>
</dbReference>
<proteinExistence type="predicted"/>
<keyword evidence="5" id="KW-1185">Reference proteome</keyword>
<gene>
    <name evidence="4" type="ORF">FIV34_13345</name>
</gene>
<dbReference type="InterPro" id="IPR029058">
    <property type="entry name" value="AB_hydrolase_fold"/>
</dbReference>
<evidence type="ECO:0000256" key="1">
    <source>
        <dbReference type="ARBA" id="ARBA00022729"/>
    </source>
</evidence>
<feature type="domain" description="Peptidase S9 prolyl oligopeptidase catalytic" evidence="3">
    <location>
        <begin position="95"/>
        <end position="227"/>
    </location>
</feature>
<dbReference type="PANTHER" id="PTHR43037">
    <property type="entry name" value="UNNAMED PRODUCT-RELATED"/>
    <property type="match status" value="1"/>
</dbReference>
<dbReference type="KEGG" id="lpy:FIV34_13345"/>
<evidence type="ECO:0000313" key="5">
    <source>
        <dbReference type="Proteomes" id="UP000316093"/>
    </source>
</evidence>
<evidence type="ECO:0000259" key="3">
    <source>
        <dbReference type="Pfam" id="PF00326"/>
    </source>
</evidence>
<name>A0A4Y5Z8G2_9GAMM</name>
<accession>A0A4Y5Z8G2</accession>
<dbReference type="EMBL" id="CP041046">
    <property type="protein sequence ID" value="QDE41661.1"/>
    <property type="molecule type" value="Genomic_DNA"/>
</dbReference>
<protein>
    <submittedName>
        <fullName evidence="4">Esterase</fullName>
    </submittedName>
</protein>
<dbReference type="OrthoDB" id="9764953at2"/>
<sequence length="241" mass="26030">MAHAPGHFEERAAKVEGVDYRYQVFIPGGLTPSSRPPIVLFLHGSGEKGEDNRAQMTQGLPPWLKTHLDFPAVVVMPQAHLQQSWRDNTAAAAALATLRMSVSEFHADPKQAYVTGLSDGGFGSWKLGAEHPGEFAGLVIICGAVFSTWDGKPWSGIWGAPVQDGPQAVFDWVAGKVRGTPVLLFHGSDDQAVPPEQSRQMAAALKRIGSPVRYTEYPGVGHGSWQQAYATPGLWPFYAAN</sequence>
<keyword evidence="1" id="KW-0732">Signal</keyword>
<dbReference type="Proteomes" id="UP000316093">
    <property type="component" value="Chromosome"/>
</dbReference>
<keyword evidence="2" id="KW-0378">Hydrolase</keyword>
<organism evidence="4 5">
    <name type="scientific">Luteibacter pinisoli</name>
    <dbReference type="NCBI Taxonomy" id="2589080"/>
    <lineage>
        <taxon>Bacteria</taxon>
        <taxon>Pseudomonadati</taxon>
        <taxon>Pseudomonadota</taxon>
        <taxon>Gammaproteobacteria</taxon>
        <taxon>Lysobacterales</taxon>
        <taxon>Rhodanobacteraceae</taxon>
        <taxon>Luteibacter</taxon>
    </lineage>
</organism>
<evidence type="ECO:0000313" key="4">
    <source>
        <dbReference type="EMBL" id="QDE41661.1"/>
    </source>
</evidence>
<dbReference type="GO" id="GO:0008236">
    <property type="term" value="F:serine-type peptidase activity"/>
    <property type="evidence" value="ECO:0007669"/>
    <property type="project" value="InterPro"/>
</dbReference>
<dbReference type="PANTHER" id="PTHR43037:SF5">
    <property type="entry name" value="FERULOYL ESTERASE"/>
    <property type="match status" value="1"/>
</dbReference>